<name>A0A392RYI1_9FABA</name>
<accession>A0A392RYI1</accession>
<keyword evidence="2" id="KW-1185">Reference proteome</keyword>
<reference evidence="1 2" key="1">
    <citation type="journal article" date="2018" name="Front. Plant Sci.">
        <title>Red Clover (Trifolium pratense) and Zigzag Clover (T. medium) - A Picture of Genomic Similarities and Differences.</title>
        <authorList>
            <person name="Dluhosova J."/>
            <person name="Istvanek J."/>
            <person name="Nedelnik J."/>
            <person name="Repkova J."/>
        </authorList>
    </citation>
    <scope>NUCLEOTIDE SEQUENCE [LARGE SCALE GENOMIC DNA]</scope>
    <source>
        <strain evidence="2">cv. 10/8</strain>
        <tissue evidence="1">Leaf</tissue>
    </source>
</reference>
<dbReference type="Proteomes" id="UP000265520">
    <property type="component" value="Unassembled WGS sequence"/>
</dbReference>
<evidence type="ECO:0000313" key="2">
    <source>
        <dbReference type="Proteomes" id="UP000265520"/>
    </source>
</evidence>
<feature type="non-terminal residue" evidence="1">
    <location>
        <position position="1"/>
    </location>
</feature>
<sequence>KTGFVSWCLRPAWARLRLAQLKKLEAVCCWQLRPARAVLRPARAR</sequence>
<dbReference type="AlphaFoldDB" id="A0A392RYI1"/>
<evidence type="ECO:0000313" key="1">
    <source>
        <dbReference type="EMBL" id="MCI40636.1"/>
    </source>
</evidence>
<protein>
    <submittedName>
        <fullName evidence="1">Uncharacterized protein</fullName>
    </submittedName>
</protein>
<proteinExistence type="predicted"/>
<dbReference type="EMBL" id="LXQA010282084">
    <property type="protein sequence ID" value="MCI40636.1"/>
    <property type="molecule type" value="Genomic_DNA"/>
</dbReference>
<organism evidence="1 2">
    <name type="scientific">Trifolium medium</name>
    <dbReference type="NCBI Taxonomy" id="97028"/>
    <lineage>
        <taxon>Eukaryota</taxon>
        <taxon>Viridiplantae</taxon>
        <taxon>Streptophyta</taxon>
        <taxon>Embryophyta</taxon>
        <taxon>Tracheophyta</taxon>
        <taxon>Spermatophyta</taxon>
        <taxon>Magnoliopsida</taxon>
        <taxon>eudicotyledons</taxon>
        <taxon>Gunneridae</taxon>
        <taxon>Pentapetalae</taxon>
        <taxon>rosids</taxon>
        <taxon>fabids</taxon>
        <taxon>Fabales</taxon>
        <taxon>Fabaceae</taxon>
        <taxon>Papilionoideae</taxon>
        <taxon>50 kb inversion clade</taxon>
        <taxon>NPAAA clade</taxon>
        <taxon>Hologalegina</taxon>
        <taxon>IRL clade</taxon>
        <taxon>Trifolieae</taxon>
        <taxon>Trifolium</taxon>
    </lineage>
</organism>
<comment type="caution">
    <text evidence="1">The sequence shown here is derived from an EMBL/GenBank/DDBJ whole genome shotgun (WGS) entry which is preliminary data.</text>
</comment>